<keyword evidence="3 11" id="KW-0732">Signal</keyword>
<dbReference type="SUPFAM" id="SSF49265">
    <property type="entry name" value="Fibronectin type III"/>
    <property type="match status" value="1"/>
</dbReference>
<dbReference type="Gene3D" id="2.10.70.10">
    <property type="entry name" value="Complement Module, domain 1"/>
    <property type="match status" value="1"/>
</dbReference>
<dbReference type="CDD" id="cd00033">
    <property type="entry name" value="CCP"/>
    <property type="match status" value="1"/>
</dbReference>
<evidence type="ECO:0000256" key="7">
    <source>
        <dbReference type="ARBA" id="ARBA00023157"/>
    </source>
</evidence>
<dbReference type="SUPFAM" id="SSF57535">
    <property type="entry name" value="Complement control module/SCR domain"/>
    <property type="match status" value="1"/>
</dbReference>
<keyword evidence="8" id="KW-0325">Glycoprotein</keyword>
<accession>A0A8C5N546</accession>
<dbReference type="InterPro" id="IPR057598">
    <property type="entry name" value="Fn3_PTPRU"/>
</dbReference>
<evidence type="ECO:0000313" key="13">
    <source>
        <dbReference type="Ensembl" id="ENSLLEP00000022200.1"/>
    </source>
</evidence>
<dbReference type="PANTHER" id="PTHR24051">
    <property type="entry name" value="SUSHI DOMAIN-CONTAINING PROTEIN 1"/>
    <property type="match status" value="1"/>
</dbReference>
<evidence type="ECO:0000256" key="11">
    <source>
        <dbReference type="SAM" id="SignalP"/>
    </source>
</evidence>
<dbReference type="Proteomes" id="UP000694569">
    <property type="component" value="Unplaced"/>
</dbReference>
<feature type="domain" description="Sushi" evidence="12">
    <location>
        <begin position="154"/>
        <end position="224"/>
    </location>
</feature>
<dbReference type="OrthoDB" id="9204546at2759"/>
<dbReference type="Pfam" id="PF23144">
    <property type="entry name" value="Fn3_PTPRU"/>
    <property type="match status" value="1"/>
</dbReference>
<evidence type="ECO:0000256" key="8">
    <source>
        <dbReference type="ARBA" id="ARBA00023180"/>
    </source>
</evidence>
<keyword evidence="9" id="KW-0768">Sushi</keyword>
<dbReference type="GO" id="GO:0016020">
    <property type="term" value="C:membrane"/>
    <property type="evidence" value="ECO:0007669"/>
    <property type="project" value="UniProtKB-SubCell"/>
</dbReference>
<evidence type="ECO:0000256" key="3">
    <source>
        <dbReference type="ARBA" id="ARBA00022729"/>
    </source>
</evidence>
<reference evidence="13" key="1">
    <citation type="submission" date="2025-08" db="UniProtKB">
        <authorList>
            <consortium name="Ensembl"/>
        </authorList>
    </citation>
    <scope>IDENTIFICATION</scope>
</reference>
<evidence type="ECO:0000256" key="1">
    <source>
        <dbReference type="ARBA" id="ARBA00004479"/>
    </source>
</evidence>
<keyword evidence="5 10" id="KW-1133">Transmembrane helix</keyword>
<sequence length="665" mass="76259">MQIPRIFCLFFITLCLLESDASPVSGPAQCRKPGGEGIISEQYKESYDYGEEVEVRCKPEYYALFQDITCGSSGQWDVPLPCVAAKCKHPEGVVAVRTRKDRLYYRRRWIEEFYSPGDEITVWCHKGYYSPHDTYTCLATENGSDWDRHDFCIPQCEKPRGEGISKVLIKTNDGYIPQNDTEYYNRGDKIKVECDTGYSSAYKTYLCVSKGNRSDWEKPVSCDAQCKAPSGEEIDLVEKYLDQHEGWYFHFGQRYYDRWDYYDLWDYYDRRDYYYRRAHSGRSNYNNLWDTIMVRCNEGFFTPFKVYTCVSNGSSSDWDNPVSCVAKCKAPRGEGIQSVSPSRKTYDHDDLIAVQCNAGYYPISVAMRCVTTNGSHVWDPPAPCKALNETNVIKFPSVEDDTIKWSWQNHTEEIIGHQLNISARRAYNNSFIEKESHWLPVNISEFKMQSKPGTFYEIQIRGLTLSGAGTYRTWSFETPIAEPPVSVRNEVFFNGTTTYVKLFPATDLNGPISHYEIIVKEMETNSSDVCSGYSSTHYNANPRLYTAAQIPAHNLTQPTTLTLGDGQRYSDFFNAPLNASLQYSVFVRVTSVWNEVKRSSCSVAVFHKGGRWISPSGYIYVSIIVKIILLLMLVLLYFILQRKWRSEPGGKLQIHTPTPANTQTP</sequence>
<dbReference type="InterPro" id="IPR036116">
    <property type="entry name" value="FN3_sf"/>
</dbReference>
<dbReference type="SMART" id="SM00032">
    <property type="entry name" value="CCP"/>
    <property type="match status" value="4"/>
</dbReference>
<feature type="domain" description="Sushi" evidence="12">
    <location>
        <begin position="28"/>
        <end position="84"/>
    </location>
</feature>
<dbReference type="Ensembl" id="ENSLLET00000023058.1">
    <property type="protein sequence ID" value="ENSLLEP00000022200.1"/>
    <property type="gene ID" value="ENSLLEG00000014090.1"/>
</dbReference>
<evidence type="ECO:0000259" key="12">
    <source>
        <dbReference type="PROSITE" id="PS50923"/>
    </source>
</evidence>
<reference evidence="13" key="2">
    <citation type="submission" date="2025-09" db="UniProtKB">
        <authorList>
            <consortium name="Ensembl"/>
        </authorList>
    </citation>
    <scope>IDENTIFICATION</scope>
</reference>
<dbReference type="InterPro" id="IPR051622">
    <property type="entry name" value="R-tyr_protein_phosphatases"/>
</dbReference>
<dbReference type="AlphaFoldDB" id="A0A8C5N546"/>
<feature type="signal peptide" evidence="11">
    <location>
        <begin position="1"/>
        <end position="21"/>
    </location>
</feature>
<keyword evidence="14" id="KW-1185">Reference proteome</keyword>
<dbReference type="PROSITE" id="PS50923">
    <property type="entry name" value="SUSHI"/>
    <property type="match status" value="3"/>
</dbReference>
<organism evidence="13 14">
    <name type="scientific">Leptobrachium leishanense</name>
    <name type="common">Leishan spiny toad</name>
    <dbReference type="NCBI Taxonomy" id="445787"/>
    <lineage>
        <taxon>Eukaryota</taxon>
        <taxon>Metazoa</taxon>
        <taxon>Chordata</taxon>
        <taxon>Craniata</taxon>
        <taxon>Vertebrata</taxon>
        <taxon>Euteleostomi</taxon>
        <taxon>Amphibia</taxon>
        <taxon>Batrachia</taxon>
        <taxon>Anura</taxon>
        <taxon>Pelobatoidea</taxon>
        <taxon>Megophryidae</taxon>
        <taxon>Leptobrachium</taxon>
    </lineage>
</organism>
<keyword evidence="6 10" id="KW-0472">Membrane</keyword>
<evidence type="ECO:0000256" key="4">
    <source>
        <dbReference type="ARBA" id="ARBA00022737"/>
    </source>
</evidence>
<keyword evidence="4" id="KW-0677">Repeat</keyword>
<feature type="domain" description="Sushi" evidence="12">
    <location>
        <begin position="326"/>
        <end position="386"/>
    </location>
</feature>
<dbReference type="GeneTree" id="ENSGT00390000013892"/>
<comment type="caution">
    <text evidence="9">Lacks conserved residue(s) required for the propagation of feature annotation.</text>
</comment>
<dbReference type="InterPro" id="IPR035976">
    <property type="entry name" value="Sushi/SCR/CCP_sf"/>
</dbReference>
<dbReference type="PANTHER" id="PTHR24051:SF6">
    <property type="entry name" value="FIBRONECTIN TYPE-III DOMAIN-CONTAINING PROTEIN-RELATED"/>
    <property type="match status" value="1"/>
</dbReference>
<evidence type="ECO:0000256" key="9">
    <source>
        <dbReference type="PROSITE-ProRule" id="PRU00302"/>
    </source>
</evidence>
<evidence type="ECO:0000256" key="5">
    <source>
        <dbReference type="ARBA" id="ARBA00022989"/>
    </source>
</evidence>
<feature type="chain" id="PRO_5034125287" description="Sushi domain-containing protein" evidence="11">
    <location>
        <begin position="22"/>
        <end position="665"/>
    </location>
</feature>
<dbReference type="Pfam" id="PF00084">
    <property type="entry name" value="Sushi"/>
    <property type="match status" value="1"/>
</dbReference>
<name>A0A8C5N546_9ANUR</name>
<dbReference type="InterPro" id="IPR000436">
    <property type="entry name" value="Sushi_SCR_CCP_dom"/>
</dbReference>
<proteinExistence type="predicted"/>
<feature type="transmembrane region" description="Helical" evidence="10">
    <location>
        <begin position="618"/>
        <end position="640"/>
    </location>
</feature>
<evidence type="ECO:0000256" key="10">
    <source>
        <dbReference type="SAM" id="Phobius"/>
    </source>
</evidence>
<comment type="subcellular location">
    <subcellularLocation>
        <location evidence="1">Membrane</location>
        <topology evidence="1">Single-pass type I membrane protein</topology>
    </subcellularLocation>
</comment>
<keyword evidence="7" id="KW-1015">Disulfide bond</keyword>
<evidence type="ECO:0000313" key="14">
    <source>
        <dbReference type="Proteomes" id="UP000694569"/>
    </source>
</evidence>
<keyword evidence="2 10" id="KW-0812">Transmembrane</keyword>
<protein>
    <recommendedName>
        <fullName evidence="12">Sushi domain-containing protein</fullName>
    </recommendedName>
</protein>
<evidence type="ECO:0000256" key="6">
    <source>
        <dbReference type="ARBA" id="ARBA00023136"/>
    </source>
</evidence>
<evidence type="ECO:0000256" key="2">
    <source>
        <dbReference type="ARBA" id="ARBA00022692"/>
    </source>
</evidence>